<name>A0AAV5JWM4_9ROSI</name>
<accession>A0AAV5JWM4</accession>
<protein>
    <submittedName>
        <fullName evidence="2">Uncharacterized protein</fullName>
    </submittedName>
</protein>
<dbReference type="AlphaFoldDB" id="A0AAV5JWM4"/>
<proteinExistence type="predicted"/>
<reference evidence="2 3" key="1">
    <citation type="journal article" date="2021" name="Commun. Biol.">
        <title>The genome of Shorea leprosula (Dipterocarpaceae) highlights the ecological relevance of drought in aseasonal tropical rainforests.</title>
        <authorList>
            <person name="Ng K.K.S."/>
            <person name="Kobayashi M.J."/>
            <person name="Fawcett J.A."/>
            <person name="Hatakeyama M."/>
            <person name="Paape T."/>
            <person name="Ng C.H."/>
            <person name="Ang C.C."/>
            <person name="Tnah L.H."/>
            <person name="Lee C.T."/>
            <person name="Nishiyama T."/>
            <person name="Sese J."/>
            <person name="O'Brien M.J."/>
            <person name="Copetti D."/>
            <person name="Mohd Noor M.I."/>
            <person name="Ong R.C."/>
            <person name="Putra M."/>
            <person name="Sireger I.Z."/>
            <person name="Indrioko S."/>
            <person name="Kosugi Y."/>
            <person name="Izuno A."/>
            <person name="Isagi Y."/>
            <person name="Lee S.L."/>
            <person name="Shimizu K.K."/>
        </authorList>
    </citation>
    <scope>NUCLEOTIDE SEQUENCE [LARGE SCALE GENOMIC DNA]</scope>
    <source>
        <strain evidence="2">214</strain>
    </source>
</reference>
<evidence type="ECO:0000256" key="1">
    <source>
        <dbReference type="SAM" id="Phobius"/>
    </source>
</evidence>
<keyword evidence="1" id="KW-1133">Transmembrane helix</keyword>
<dbReference type="Proteomes" id="UP001054252">
    <property type="component" value="Unassembled WGS sequence"/>
</dbReference>
<keyword evidence="1" id="KW-0472">Membrane</keyword>
<feature type="transmembrane region" description="Helical" evidence="1">
    <location>
        <begin position="12"/>
        <end position="31"/>
    </location>
</feature>
<evidence type="ECO:0000313" key="3">
    <source>
        <dbReference type="Proteomes" id="UP001054252"/>
    </source>
</evidence>
<organism evidence="2 3">
    <name type="scientific">Rubroshorea leprosula</name>
    <dbReference type="NCBI Taxonomy" id="152421"/>
    <lineage>
        <taxon>Eukaryota</taxon>
        <taxon>Viridiplantae</taxon>
        <taxon>Streptophyta</taxon>
        <taxon>Embryophyta</taxon>
        <taxon>Tracheophyta</taxon>
        <taxon>Spermatophyta</taxon>
        <taxon>Magnoliopsida</taxon>
        <taxon>eudicotyledons</taxon>
        <taxon>Gunneridae</taxon>
        <taxon>Pentapetalae</taxon>
        <taxon>rosids</taxon>
        <taxon>malvids</taxon>
        <taxon>Malvales</taxon>
        <taxon>Dipterocarpaceae</taxon>
        <taxon>Rubroshorea</taxon>
    </lineage>
</organism>
<keyword evidence="3" id="KW-1185">Reference proteome</keyword>
<gene>
    <name evidence="2" type="ORF">SLEP1_g29338</name>
</gene>
<evidence type="ECO:0000313" key="2">
    <source>
        <dbReference type="EMBL" id="GKV19039.1"/>
    </source>
</evidence>
<dbReference type="EMBL" id="BPVZ01000052">
    <property type="protein sequence ID" value="GKV19039.1"/>
    <property type="molecule type" value="Genomic_DNA"/>
</dbReference>
<sequence>MSFLNDELPSMHFGVLFLHGLPFVFCVYATLDTWNFCLLHVGAA</sequence>
<keyword evidence="1" id="KW-0812">Transmembrane</keyword>
<comment type="caution">
    <text evidence="2">The sequence shown here is derived from an EMBL/GenBank/DDBJ whole genome shotgun (WGS) entry which is preliminary data.</text>
</comment>